<sequence length="58" mass="6270">MSESPAMESVQPDAEALNRAIRELWVRSGGALSADERRIYQALVVRWAAAQGNVAEAA</sequence>
<proteinExistence type="predicted"/>
<evidence type="ECO:0000313" key="2">
    <source>
        <dbReference type="Proteomes" id="UP001595829"/>
    </source>
</evidence>
<dbReference type="EMBL" id="JBHSJD010000020">
    <property type="protein sequence ID" value="MFC5025435.1"/>
    <property type="molecule type" value="Genomic_DNA"/>
</dbReference>
<evidence type="ECO:0000313" key="1">
    <source>
        <dbReference type="EMBL" id="MFC5025435.1"/>
    </source>
</evidence>
<keyword evidence="2" id="KW-1185">Reference proteome</keyword>
<comment type="caution">
    <text evidence="1">The sequence shown here is derived from an EMBL/GenBank/DDBJ whole genome shotgun (WGS) entry which is preliminary data.</text>
</comment>
<dbReference type="Proteomes" id="UP001595829">
    <property type="component" value="Unassembled WGS sequence"/>
</dbReference>
<gene>
    <name evidence="1" type="ORF">ACFPM3_25240</name>
</gene>
<organism evidence="1 2">
    <name type="scientific">Streptomyces coeruleoprunus</name>
    <dbReference type="NCBI Taxonomy" id="285563"/>
    <lineage>
        <taxon>Bacteria</taxon>
        <taxon>Bacillati</taxon>
        <taxon>Actinomycetota</taxon>
        <taxon>Actinomycetes</taxon>
        <taxon>Kitasatosporales</taxon>
        <taxon>Streptomycetaceae</taxon>
        <taxon>Streptomyces</taxon>
    </lineage>
</organism>
<dbReference type="RefSeq" id="WP_345692819.1">
    <property type="nucleotide sequence ID" value="NZ_BAABIT010000001.1"/>
</dbReference>
<reference evidence="2" key="1">
    <citation type="journal article" date="2019" name="Int. J. Syst. Evol. Microbiol.">
        <title>The Global Catalogue of Microorganisms (GCM) 10K type strain sequencing project: providing services to taxonomists for standard genome sequencing and annotation.</title>
        <authorList>
            <consortium name="The Broad Institute Genomics Platform"/>
            <consortium name="The Broad Institute Genome Sequencing Center for Infectious Disease"/>
            <person name="Wu L."/>
            <person name="Ma J."/>
        </authorList>
    </citation>
    <scope>NUCLEOTIDE SEQUENCE [LARGE SCALE GENOMIC DNA]</scope>
    <source>
        <strain evidence="2">CGMCC 4.1648</strain>
    </source>
</reference>
<accession>A0ABV9XMQ1</accession>
<protein>
    <submittedName>
        <fullName evidence="1">Uncharacterized protein</fullName>
    </submittedName>
</protein>
<name>A0ABV9XMQ1_9ACTN</name>